<protein>
    <recommendedName>
        <fullName evidence="9">Multidrug-efflux transporter</fullName>
    </recommendedName>
</protein>
<evidence type="ECO:0000313" key="12">
    <source>
        <dbReference type="Proteomes" id="UP000176204"/>
    </source>
</evidence>
<dbReference type="CDD" id="cd13131">
    <property type="entry name" value="MATE_NorM_like"/>
    <property type="match status" value="1"/>
</dbReference>
<keyword evidence="3" id="KW-0050">Antiport</keyword>
<dbReference type="KEGG" id="agl:PYTT_0533"/>
<evidence type="ECO:0000256" key="10">
    <source>
        <dbReference type="SAM" id="Phobius"/>
    </source>
</evidence>
<keyword evidence="7" id="KW-0406">Ion transport</keyword>
<dbReference type="AlphaFoldDB" id="A0A1H6KWZ0"/>
<keyword evidence="5 10" id="KW-0812">Transmembrane</keyword>
<comment type="subcellular location">
    <subcellularLocation>
        <location evidence="1">Cell membrane</location>
        <topology evidence="1">Multi-pass membrane protein</topology>
    </subcellularLocation>
</comment>
<evidence type="ECO:0000256" key="2">
    <source>
        <dbReference type="ARBA" id="ARBA00022448"/>
    </source>
</evidence>
<dbReference type="GO" id="GO:0015297">
    <property type="term" value="F:antiporter activity"/>
    <property type="evidence" value="ECO:0007669"/>
    <property type="project" value="UniProtKB-KW"/>
</dbReference>
<dbReference type="Pfam" id="PF01554">
    <property type="entry name" value="MatE"/>
    <property type="match status" value="2"/>
</dbReference>
<evidence type="ECO:0000256" key="3">
    <source>
        <dbReference type="ARBA" id="ARBA00022449"/>
    </source>
</evidence>
<dbReference type="STRING" id="1679444.PYTT_0533"/>
<dbReference type="Proteomes" id="UP000176204">
    <property type="component" value="Chromosome I"/>
</dbReference>
<feature type="transmembrane region" description="Helical" evidence="10">
    <location>
        <begin position="287"/>
        <end position="310"/>
    </location>
</feature>
<feature type="transmembrane region" description="Helical" evidence="10">
    <location>
        <begin position="138"/>
        <end position="158"/>
    </location>
</feature>
<evidence type="ECO:0000256" key="4">
    <source>
        <dbReference type="ARBA" id="ARBA00022475"/>
    </source>
</evidence>
<feature type="transmembrane region" description="Helical" evidence="10">
    <location>
        <begin position="101"/>
        <end position="126"/>
    </location>
</feature>
<feature type="transmembrane region" description="Helical" evidence="10">
    <location>
        <begin position="250"/>
        <end position="275"/>
    </location>
</feature>
<dbReference type="GO" id="GO:0042910">
    <property type="term" value="F:xenobiotic transmembrane transporter activity"/>
    <property type="evidence" value="ECO:0007669"/>
    <property type="project" value="InterPro"/>
</dbReference>
<keyword evidence="8 10" id="KW-0472">Membrane</keyword>
<accession>A0A1H6KWZ0</accession>
<dbReference type="GO" id="GO:0005886">
    <property type="term" value="C:plasma membrane"/>
    <property type="evidence" value="ECO:0007669"/>
    <property type="project" value="UniProtKB-SubCell"/>
</dbReference>
<dbReference type="NCBIfam" id="TIGR00797">
    <property type="entry name" value="matE"/>
    <property type="match status" value="1"/>
</dbReference>
<evidence type="ECO:0000256" key="7">
    <source>
        <dbReference type="ARBA" id="ARBA00023065"/>
    </source>
</evidence>
<evidence type="ECO:0000256" key="5">
    <source>
        <dbReference type="ARBA" id="ARBA00022692"/>
    </source>
</evidence>
<dbReference type="PANTHER" id="PTHR43298:SF2">
    <property type="entry name" value="FMN_FAD EXPORTER YEEO-RELATED"/>
    <property type="match status" value="1"/>
</dbReference>
<dbReference type="InterPro" id="IPR050222">
    <property type="entry name" value="MATE_MdtK"/>
</dbReference>
<reference evidence="12" key="1">
    <citation type="submission" date="2016-09" db="EMBL/GenBank/DDBJ databases">
        <authorList>
            <person name="Koehorst J."/>
        </authorList>
    </citation>
    <scope>NUCLEOTIDE SEQUENCE [LARGE SCALE GENOMIC DNA]</scope>
</reference>
<evidence type="ECO:0000256" key="8">
    <source>
        <dbReference type="ARBA" id="ARBA00023136"/>
    </source>
</evidence>
<feature type="transmembrane region" description="Helical" evidence="10">
    <location>
        <begin position="170"/>
        <end position="191"/>
    </location>
</feature>
<feature type="transmembrane region" description="Helical" evidence="10">
    <location>
        <begin position="429"/>
        <end position="447"/>
    </location>
</feature>
<proteinExistence type="predicted"/>
<gene>
    <name evidence="11" type="ORF">PYTT_0533</name>
</gene>
<keyword evidence="12" id="KW-1185">Reference proteome</keyword>
<evidence type="ECO:0000256" key="6">
    <source>
        <dbReference type="ARBA" id="ARBA00022989"/>
    </source>
</evidence>
<keyword evidence="4" id="KW-1003">Cell membrane</keyword>
<dbReference type="EMBL" id="LT629973">
    <property type="protein sequence ID" value="SEH76246.1"/>
    <property type="molecule type" value="Genomic_DNA"/>
</dbReference>
<sequence length="474" mass="50916">MTMAMINLKGLVDKTEMKQFLLLALPLLIGNLSQTGMGVVDTLVAGRAGPDDLAAVALGFSIATPVTLACTGLLSILGPMIARLRGENRHGRIGHLMHNGVVLALMLSVLAMAAMFFLSPVLGWLADEAAVGEMAEDYLMAVMCGVPGVLCFCALRSLNEGFAMTRPAMIVGIAALLVNIPANYVLVFGYFGLPKLGGVGCGVATALINWLQLGVMLLLVWSHKKHAPHRKQMVAVRKPAWKTVGAISKLGFPLGVSLLCEVSFFSASTLVLAPLGKIVVGAHQVCINVSAMAFMLPLSVAVASSIRMAYFVGRKDLVRFDLLTRTSCACMAVITTVLMTVLICFRVQIAELFQPGNASLVEVARVLLVLCALYQIPDSMQALCGGFLRGCHDTQVIFRVNMLCYWGVGLPLCYVLSRTDWLVPAMGAAGAWTSFIVALSLTALLLVRRFMRTRRVLFARIQGEESRAKQGRLS</sequence>
<evidence type="ECO:0000313" key="11">
    <source>
        <dbReference type="EMBL" id="SEH76246.1"/>
    </source>
</evidence>
<feature type="transmembrane region" description="Helical" evidence="10">
    <location>
        <begin position="322"/>
        <end position="349"/>
    </location>
</feature>
<dbReference type="PANTHER" id="PTHR43298">
    <property type="entry name" value="MULTIDRUG RESISTANCE PROTEIN NORM-RELATED"/>
    <property type="match status" value="1"/>
</dbReference>
<organism evidence="11 12">
    <name type="scientific">Akkermansia glycaniphila</name>
    <dbReference type="NCBI Taxonomy" id="1679444"/>
    <lineage>
        <taxon>Bacteria</taxon>
        <taxon>Pseudomonadati</taxon>
        <taxon>Verrucomicrobiota</taxon>
        <taxon>Verrucomicrobiia</taxon>
        <taxon>Verrucomicrobiales</taxon>
        <taxon>Akkermansiaceae</taxon>
        <taxon>Akkermansia</taxon>
    </lineage>
</organism>
<dbReference type="PIRSF" id="PIRSF006603">
    <property type="entry name" value="DinF"/>
    <property type="match status" value="1"/>
</dbReference>
<feature type="transmembrane region" description="Helical" evidence="10">
    <location>
        <begin position="54"/>
        <end position="80"/>
    </location>
</feature>
<name>A0A1H6KWZ0_9BACT</name>
<dbReference type="InterPro" id="IPR002528">
    <property type="entry name" value="MATE_fam"/>
</dbReference>
<evidence type="ECO:0000256" key="1">
    <source>
        <dbReference type="ARBA" id="ARBA00004651"/>
    </source>
</evidence>
<feature type="transmembrane region" description="Helical" evidence="10">
    <location>
        <begin position="197"/>
        <end position="221"/>
    </location>
</feature>
<evidence type="ECO:0000256" key="9">
    <source>
        <dbReference type="ARBA" id="ARBA00031636"/>
    </source>
</evidence>
<dbReference type="InterPro" id="IPR048279">
    <property type="entry name" value="MdtK-like"/>
</dbReference>
<keyword evidence="6 10" id="KW-1133">Transmembrane helix</keyword>
<dbReference type="GO" id="GO:0006811">
    <property type="term" value="P:monoatomic ion transport"/>
    <property type="evidence" value="ECO:0007669"/>
    <property type="project" value="UniProtKB-KW"/>
</dbReference>
<keyword evidence="2" id="KW-0813">Transport</keyword>